<feature type="domain" description="DDE Tnp4" evidence="3">
    <location>
        <begin position="69"/>
        <end position="129"/>
    </location>
</feature>
<comment type="cofactor">
    <cofactor evidence="1">
        <name>a divalent metal cation</name>
        <dbReference type="ChEBI" id="CHEBI:60240"/>
    </cofactor>
</comment>
<evidence type="ECO:0000313" key="5">
    <source>
        <dbReference type="Proteomes" id="UP000709295"/>
    </source>
</evidence>
<name>A0A8J5ICK0_9STRA</name>
<proteinExistence type="predicted"/>
<organism evidence="4 5">
    <name type="scientific">Phytophthora aleatoria</name>
    <dbReference type="NCBI Taxonomy" id="2496075"/>
    <lineage>
        <taxon>Eukaryota</taxon>
        <taxon>Sar</taxon>
        <taxon>Stramenopiles</taxon>
        <taxon>Oomycota</taxon>
        <taxon>Peronosporomycetes</taxon>
        <taxon>Peronosporales</taxon>
        <taxon>Peronosporaceae</taxon>
        <taxon>Phytophthora</taxon>
    </lineage>
</organism>
<dbReference type="InterPro" id="IPR027806">
    <property type="entry name" value="HARBI1_dom"/>
</dbReference>
<evidence type="ECO:0000256" key="2">
    <source>
        <dbReference type="ARBA" id="ARBA00022723"/>
    </source>
</evidence>
<protein>
    <recommendedName>
        <fullName evidence="3">DDE Tnp4 domain-containing protein</fullName>
    </recommendedName>
</protein>
<accession>A0A8J5ICK0</accession>
<reference evidence="4" key="1">
    <citation type="submission" date="2021-01" db="EMBL/GenBank/DDBJ databases">
        <title>Phytophthora aleatoria, a newly-described species from Pinus radiata is distinct from Phytophthora cactorum isolates based on comparative genomics.</title>
        <authorList>
            <person name="Mcdougal R."/>
            <person name="Panda P."/>
            <person name="Williams N."/>
            <person name="Studholme D.J."/>
        </authorList>
    </citation>
    <scope>NUCLEOTIDE SEQUENCE</scope>
    <source>
        <strain evidence="4">NZFS 4037</strain>
    </source>
</reference>
<dbReference type="GO" id="GO:0046872">
    <property type="term" value="F:metal ion binding"/>
    <property type="evidence" value="ECO:0007669"/>
    <property type="project" value="UniProtKB-KW"/>
</dbReference>
<evidence type="ECO:0000313" key="4">
    <source>
        <dbReference type="EMBL" id="KAG6945864.1"/>
    </source>
</evidence>
<sequence>MASKTSCKQPHKAHQEGSTDTSLLAQGCTIDTAASMLGISRLRAVVYINETLDVLNSLASRYIVVVSAVDGTLIRIPRPRDFEGWNCRKNFPAVNVQAIVDNKGYFRSIYIRAGSNNDQSLWNGSGVKKR</sequence>
<dbReference type="Pfam" id="PF13359">
    <property type="entry name" value="DDE_Tnp_4"/>
    <property type="match status" value="1"/>
</dbReference>
<evidence type="ECO:0000259" key="3">
    <source>
        <dbReference type="Pfam" id="PF13359"/>
    </source>
</evidence>
<comment type="caution">
    <text evidence="4">The sequence shown here is derived from an EMBL/GenBank/DDBJ whole genome shotgun (WGS) entry which is preliminary data.</text>
</comment>
<evidence type="ECO:0000256" key="1">
    <source>
        <dbReference type="ARBA" id="ARBA00001968"/>
    </source>
</evidence>
<gene>
    <name evidence="4" type="ORF">JG688_00016332</name>
</gene>
<dbReference type="AlphaFoldDB" id="A0A8J5ICK0"/>
<dbReference type="Proteomes" id="UP000709295">
    <property type="component" value="Unassembled WGS sequence"/>
</dbReference>
<keyword evidence="2" id="KW-0479">Metal-binding</keyword>
<keyword evidence="5" id="KW-1185">Reference proteome</keyword>
<dbReference type="EMBL" id="JAENGY010001999">
    <property type="protein sequence ID" value="KAG6945864.1"/>
    <property type="molecule type" value="Genomic_DNA"/>
</dbReference>